<evidence type="ECO:0000313" key="1">
    <source>
        <dbReference type="EMBL" id="GFQ65292.1"/>
    </source>
</evidence>
<dbReference type="PANTHER" id="PTHR47326">
    <property type="entry name" value="TRANSPOSABLE ELEMENT TC3 TRANSPOSASE-LIKE PROTEIN"/>
    <property type="match status" value="1"/>
</dbReference>
<dbReference type="AlphaFoldDB" id="A0A8X6EYX4"/>
<evidence type="ECO:0000313" key="2">
    <source>
        <dbReference type="Proteomes" id="UP000887116"/>
    </source>
</evidence>
<dbReference type="InterPro" id="IPR036397">
    <property type="entry name" value="RNaseH_sf"/>
</dbReference>
<accession>A0A8X6EYX4</accession>
<dbReference type="PANTHER" id="PTHR47326:SF1">
    <property type="entry name" value="HTH PSQ-TYPE DOMAIN-CONTAINING PROTEIN"/>
    <property type="match status" value="1"/>
</dbReference>
<protein>
    <submittedName>
        <fullName evidence="1">DUF4817 domain-containing protein</fullName>
    </submittedName>
</protein>
<name>A0A8X6EYX4_TRICU</name>
<dbReference type="Proteomes" id="UP000887116">
    <property type="component" value="Unassembled WGS sequence"/>
</dbReference>
<reference evidence="1" key="1">
    <citation type="submission" date="2020-07" db="EMBL/GenBank/DDBJ databases">
        <title>Multicomponent nature underlies the extraordinary mechanical properties of spider dragline silk.</title>
        <authorList>
            <person name="Kono N."/>
            <person name="Nakamura H."/>
            <person name="Mori M."/>
            <person name="Yoshida Y."/>
            <person name="Ohtoshi R."/>
            <person name="Malay A.D."/>
            <person name="Moran D.A.P."/>
            <person name="Tomita M."/>
            <person name="Numata K."/>
            <person name="Arakawa K."/>
        </authorList>
    </citation>
    <scope>NUCLEOTIDE SEQUENCE</scope>
</reference>
<dbReference type="GO" id="GO:0003676">
    <property type="term" value="F:nucleic acid binding"/>
    <property type="evidence" value="ECO:0007669"/>
    <property type="project" value="InterPro"/>
</dbReference>
<proteinExistence type="predicted"/>
<sequence length="169" mass="19845">MVDHYVILPGITVWCGLPSKGLIGPFFFDATVTDPVYLNLLQQYVIPSIREDFEPEEFYFLQDGAPQHYHRDVRSFLDGILPNRWIGRRGFVEYPPRSPDLTPLDFFLWGYLKDKVYAQKHATVVQLRAAIEHECTNILRELIHHECYSITSRCQQCLEQNGHQFENMR</sequence>
<dbReference type="Gene3D" id="3.30.420.10">
    <property type="entry name" value="Ribonuclease H-like superfamily/Ribonuclease H"/>
    <property type="match status" value="1"/>
</dbReference>
<keyword evidence="2" id="KW-1185">Reference proteome</keyword>
<dbReference type="OrthoDB" id="6435261at2759"/>
<gene>
    <name evidence="1" type="primary">LOC100557975</name>
    <name evidence="1" type="ORF">TNCT_211931</name>
</gene>
<organism evidence="1 2">
    <name type="scientific">Trichonephila clavata</name>
    <name type="common">Joro spider</name>
    <name type="synonym">Nephila clavata</name>
    <dbReference type="NCBI Taxonomy" id="2740835"/>
    <lineage>
        <taxon>Eukaryota</taxon>
        <taxon>Metazoa</taxon>
        <taxon>Ecdysozoa</taxon>
        <taxon>Arthropoda</taxon>
        <taxon>Chelicerata</taxon>
        <taxon>Arachnida</taxon>
        <taxon>Araneae</taxon>
        <taxon>Araneomorphae</taxon>
        <taxon>Entelegynae</taxon>
        <taxon>Araneoidea</taxon>
        <taxon>Nephilidae</taxon>
        <taxon>Trichonephila</taxon>
    </lineage>
</organism>
<comment type="caution">
    <text evidence="1">The sequence shown here is derived from an EMBL/GenBank/DDBJ whole genome shotgun (WGS) entry which is preliminary data.</text>
</comment>
<dbReference type="EMBL" id="BMAO01010164">
    <property type="protein sequence ID" value="GFQ65292.1"/>
    <property type="molecule type" value="Genomic_DNA"/>
</dbReference>